<feature type="chain" id="PRO_5031091803" description="Fatty acid hydroxylase domain-containing protein" evidence="1">
    <location>
        <begin position="32"/>
        <end position="315"/>
    </location>
</feature>
<organism evidence="2">
    <name type="scientific">Alexandrium monilatum</name>
    <dbReference type="NCBI Taxonomy" id="311494"/>
    <lineage>
        <taxon>Eukaryota</taxon>
        <taxon>Sar</taxon>
        <taxon>Alveolata</taxon>
        <taxon>Dinophyceae</taxon>
        <taxon>Gonyaulacales</taxon>
        <taxon>Pyrocystaceae</taxon>
        <taxon>Alexandrium</taxon>
    </lineage>
</organism>
<keyword evidence="1" id="KW-0732">Signal</keyword>
<dbReference type="EMBL" id="HBNR01000953">
    <property type="protein sequence ID" value="CAE4561078.1"/>
    <property type="molecule type" value="Transcribed_RNA"/>
</dbReference>
<gene>
    <name evidence="2" type="ORF">AMON00008_LOCUS697</name>
</gene>
<reference evidence="2" key="1">
    <citation type="submission" date="2021-01" db="EMBL/GenBank/DDBJ databases">
        <authorList>
            <person name="Corre E."/>
            <person name="Pelletier E."/>
            <person name="Niang G."/>
            <person name="Scheremetjew M."/>
            <person name="Finn R."/>
            <person name="Kale V."/>
            <person name="Holt S."/>
            <person name="Cochrane G."/>
            <person name="Meng A."/>
            <person name="Brown T."/>
            <person name="Cohen L."/>
        </authorList>
    </citation>
    <scope>NUCLEOTIDE SEQUENCE</scope>
    <source>
        <strain evidence="2">CCMP3105</strain>
    </source>
</reference>
<feature type="signal peptide" evidence="1">
    <location>
        <begin position="1"/>
        <end position="31"/>
    </location>
</feature>
<evidence type="ECO:0000313" key="2">
    <source>
        <dbReference type="EMBL" id="CAE4561078.1"/>
    </source>
</evidence>
<name>A0A7S4PTU6_9DINO</name>
<accession>A0A7S4PTU6</accession>
<proteinExistence type="predicted"/>
<evidence type="ECO:0008006" key="3">
    <source>
        <dbReference type="Google" id="ProtNLM"/>
    </source>
</evidence>
<protein>
    <recommendedName>
        <fullName evidence="3">Fatty acid hydroxylase domain-containing protein</fullName>
    </recommendedName>
</protein>
<evidence type="ECO:0000256" key="1">
    <source>
        <dbReference type="SAM" id="SignalP"/>
    </source>
</evidence>
<dbReference type="AlphaFoldDB" id="A0A7S4PTU6"/>
<sequence>MGWHSRSYPGRLCCWVPLGGLCLLAVGQCAGWPRSPPGPPHTACFLLLPGGGAAGPRAGLLRAAHAWGGSRARRDSSQLQHPIWACAAMPEWEALMGGSAAAGAAPVAASLASGLAWSAVSGAAVLYIVISFTEYAYHRYVQHLDLNRLGVYQFARQVLGAPTLVGDFHMLHHRETLDDMSIEPLSKDAFPDATVHRGTSATWLSFFKMAFIVMLQACIPLTALGWSLPAAAVAVLSSTLLHLRAYNSLHPQLHGLPNVTLAEGPPSFPPGSFYESGYARWLRQYHVVHHRSRASRNFNVCCPLVDHLLGTHAEV</sequence>